<reference evidence="2" key="1">
    <citation type="submission" date="1999-12" db="EMBL/GenBank/DDBJ databases">
        <authorList>
            <person name="Federspiel N.A."/>
            <person name="Palm C.J."/>
            <person name="Conway A.B."/>
            <person name="Conn L."/>
            <person name="Hansen N.F."/>
            <person name="Altafi H."/>
            <person name="Nguyen M."/>
            <person name="Lam B."/>
            <person name="Buehler E."/>
            <person name="Dunn P."/>
            <person name="Gonzalez A."/>
            <person name="Kremenetskaia I."/>
            <person name="Kim C."/>
            <person name="Lenz C."/>
            <person name="Li J."/>
            <person name="Liu S."/>
            <person name="Luros S."/>
            <person name="Schwartz J."/>
            <person name="Shinn P."/>
            <person name="Toriumi M."/>
            <person name="Vysotskaia V.S."/>
            <person name="Walker M."/>
            <person name="Yu G."/>
            <person name="Ecker J."/>
            <person name="Theologis A."/>
            <person name="Davis R.W."/>
        </authorList>
    </citation>
    <scope>NUCLEOTIDE SEQUENCE</scope>
</reference>
<proteinExistence type="predicted"/>
<sequence length="368" mass="40507">MALSPSSPPCLRSLSPSFSRQIGFLVPRVQSLVFGSVRKHELRRPSALREWREYEDAVKRKDLAGALRFLKSIENDEQRDSVESIVTAKLSGLGALELERDWQVLDACLNADDMRLVGIIFDYSVCGDGNLFYCLYWLVTKLSPKKWGLSGGSSIALAALLGGVSYLLSQEIDVRPNLAVILGLAYLDSVFLGGTCLAQVSCYWPPHKRRIVVHEAGHLLVAYLMGCPIRGVILDPVVAMQMGVQGQAGTQFWDQKMESEIAEGRLSGSSFDRYSMVLFAGIAAEALVYGEAEGGENDENLFRSISVLLEPPLSVAQMSNQARWSVLQSYNLLKWHKAAHRAAVEALQVGSPLSIVIRRIEEAMSSSK</sequence>
<dbReference type="GO" id="GO:0004222">
    <property type="term" value="F:metalloendopeptidase activity"/>
    <property type="evidence" value="ECO:0007669"/>
    <property type="project" value="InterPro"/>
</dbReference>
<dbReference type="SUPFAM" id="SSF140990">
    <property type="entry name" value="FtsH protease domain-like"/>
    <property type="match status" value="1"/>
</dbReference>
<evidence type="ECO:0000256" key="1">
    <source>
        <dbReference type="SAM" id="Phobius"/>
    </source>
</evidence>
<dbReference type="Gene3D" id="1.20.58.760">
    <property type="entry name" value="Peptidase M41"/>
    <property type="match status" value="1"/>
</dbReference>
<dbReference type="ExpressionAtlas" id="Q9SGU5">
    <property type="expression patterns" value="baseline and differential"/>
</dbReference>
<accession>Q9SGU5</accession>
<dbReference type="AlphaFoldDB" id="Q9SGU5"/>
<dbReference type="PANTHER" id="PTHR33471">
    <property type="entry name" value="ATP-DEPENDENT ZINC METALLOPROTEASE-RELATED"/>
    <property type="match status" value="1"/>
</dbReference>
<dbReference type="InterPro" id="IPR037219">
    <property type="entry name" value="Peptidase_M41-like"/>
</dbReference>
<keyword evidence="1" id="KW-0472">Membrane</keyword>
<evidence type="ECO:0000313" key="2">
    <source>
        <dbReference type="EMBL" id="AAF02831.1"/>
    </source>
</evidence>
<feature type="transmembrane region" description="Helical" evidence="1">
    <location>
        <begin position="180"/>
        <end position="204"/>
    </location>
</feature>
<keyword evidence="1" id="KW-0812">Transmembrane</keyword>
<keyword evidence="1" id="KW-1133">Transmembrane helix</keyword>
<dbReference type="GO" id="GO:0004176">
    <property type="term" value="F:ATP-dependent peptidase activity"/>
    <property type="evidence" value="ECO:0007669"/>
    <property type="project" value="InterPro"/>
</dbReference>
<dbReference type="GO" id="GO:0005524">
    <property type="term" value="F:ATP binding"/>
    <property type="evidence" value="ECO:0007669"/>
    <property type="project" value="InterPro"/>
</dbReference>
<name>Q9SGU5_ARATH</name>
<feature type="transmembrane region" description="Helical" evidence="1">
    <location>
        <begin position="147"/>
        <end position="168"/>
    </location>
</feature>
<organism evidence="2">
    <name type="scientific">Arabidopsis thaliana</name>
    <name type="common">Mouse-ear cress</name>
    <dbReference type="NCBI Taxonomy" id="3702"/>
    <lineage>
        <taxon>Eukaryota</taxon>
        <taxon>Viridiplantae</taxon>
        <taxon>Streptophyta</taxon>
        <taxon>Embryophyta</taxon>
        <taxon>Tracheophyta</taxon>
        <taxon>Spermatophyta</taxon>
        <taxon>Magnoliopsida</taxon>
        <taxon>eudicotyledons</taxon>
        <taxon>Gunneridae</taxon>
        <taxon>Pentapetalae</taxon>
        <taxon>rosids</taxon>
        <taxon>malvids</taxon>
        <taxon>Brassicales</taxon>
        <taxon>Brassicaceae</taxon>
        <taxon>Camelineae</taxon>
        <taxon>Arabidopsis</taxon>
    </lineage>
</organism>
<dbReference type="FunFam" id="1.20.58.760:FF:000007">
    <property type="entry name" value="ATP-dependent zinc metalloprotease"/>
    <property type="match status" value="1"/>
</dbReference>
<dbReference type="GO" id="GO:0006508">
    <property type="term" value="P:proteolysis"/>
    <property type="evidence" value="ECO:0007669"/>
    <property type="project" value="InterPro"/>
</dbReference>
<gene>
    <name evidence="2" type="primary">T6H22.2</name>
</gene>
<dbReference type="PANTHER" id="PTHR33471:SF7">
    <property type="entry name" value="ATP-DEPENDENT ZINC METALLOPROTEASE-RELATED"/>
    <property type="match status" value="1"/>
</dbReference>
<protein>
    <submittedName>
        <fullName evidence="2">T6H22.2 protein</fullName>
    </submittedName>
</protein>
<dbReference type="EMBL" id="AC009894">
    <property type="protein sequence ID" value="AAF02831.1"/>
    <property type="molecule type" value="Genomic_DNA"/>
</dbReference>
<reference key="2">
    <citation type="journal article" date="2000" name="Nature">
        <title>Sequence and analysis of chromosome 1 of the plant Arabidopsis thaliana.</title>
        <authorList>
            <person name="Theologis A."/>
            <person name="Ecker J.R."/>
            <person name="Palm C.J."/>
            <person name="Federspiel N.A."/>
            <person name="Kaul S."/>
            <person name="White O."/>
            <person name="Alonso J."/>
            <person name="Altafi H."/>
            <person name="Araujo R."/>
            <person name="Bowman C.L."/>
            <person name="Brooks S.Y."/>
            <person name="Buehler E."/>
            <person name="Chan A."/>
            <person name="Chao Q."/>
            <person name="Chen H."/>
            <person name="Cheuk R.F."/>
            <person name="Chin C.W."/>
            <person name="Chung M.K."/>
            <person name="Conn L."/>
            <person name="Conway A.B."/>
            <person name="Conway A.R."/>
            <person name="Creasy T.H."/>
            <person name="Dewar K."/>
            <person name="Dunn P."/>
            <person name="Etgu P."/>
            <person name="Feldblyum T.V."/>
            <person name="Feng J."/>
            <person name="Fong B."/>
            <person name="Fujii C.Y."/>
            <person name="Gill J.E."/>
            <person name="Goldsmith A.D."/>
            <person name="Haas B."/>
            <person name="Hansen N.F."/>
            <person name="Hughes B."/>
            <person name="Huizar L."/>
            <person name="Hunter J.L."/>
            <person name="Jenkins J."/>
            <person name="Johnson-Hopson C."/>
            <person name="Khan S."/>
            <person name="Khaykin E."/>
            <person name="Kim C.J."/>
            <person name="Koo H.L."/>
            <person name="Kremenetskaia I."/>
            <person name="Kurtz D.B."/>
            <person name="Kwan A."/>
            <person name="Lam B."/>
            <person name="Langin-Hooper S."/>
            <person name="Lee A."/>
            <person name="Lee J.M."/>
            <person name="Lenz C.A."/>
            <person name="Li J.H."/>
            <person name="Li Y."/>
            <person name="Lin X."/>
            <person name="Liu S.X."/>
            <person name="Liu Z.A."/>
            <person name="Luros J.S."/>
            <person name="Maiti R."/>
            <person name="Marziali A."/>
            <person name="Militscher J."/>
            <person name="Miranda M."/>
            <person name="Nguyen M."/>
            <person name="Nierman W.C."/>
            <person name="Osborne B.I."/>
            <person name="Pai G."/>
            <person name="Peterson J."/>
            <person name="Pham P.K."/>
            <person name="Rizzo M."/>
            <person name="Rooney T."/>
            <person name="Rowley D."/>
            <person name="Sakano H."/>
            <person name="Salzberg S.L."/>
            <person name="Schwartz J.R."/>
            <person name="Shinn P."/>
            <person name="Southwick A.M."/>
            <person name="Sun H."/>
            <person name="Tallon L.J."/>
            <person name="Tambunga G."/>
            <person name="Toriumi M.J."/>
            <person name="Town C.D."/>
            <person name="Utterback T."/>
            <person name="Van Aken S."/>
            <person name="Vaysberg M."/>
            <person name="Vysotskaia V.S."/>
            <person name="Walker M."/>
            <person name="Wu D."/>
            <person name="Yu G."/>
            <person name="Fraser C.M."/>
            <person name="Venter J.C."/>
            <person name="Davis R.W."/>
        </authorList>
    </citation>
    <scope>NUCLEOTIDE SEQUENCE [LARGE SCALE GENOMIC DNA]</scope>
    <source>
        <strain>cv. Columbia</strain>
    </source>
</reference>